<feature type="compositionally biased region" description="Polar residues" evidence="1">
    <location>
        <begin position="362"/>
        <end position="379"/>
    </location>
</feature>
<feature type="region of interest" description="Disordered" evidence="1">
    <location>
        <begin position="53"/>
        <end position="75"/>
    </location>
</feature>
<evidence type="ECO:0000256" key="1">
    <source>
        <dbReference type="SAM" id="MobiDB-lite"/>
    </source>
</evidence>
<feature type="region of interest" description="Disordered" evidence="1">
    <location>
        <begin position="1"/>
        <end position="34"/>
    </location>
</feature>
<feature type="region of interest" description="Disordered" evidence="1">
    <location>
        <begin position="169"/>
        <end position="216"/>
    </location>
</feature>
<dbReference type="Proteomes" id="UP000219338">
    <property type="component" value="Unassembled WGS sequence"/>
</dbReference>
<gene>
    <name evidence="2" type="ORF">ARMOST_13317</name>
</gene>
<feature type="compositionally biased region" description="Polar residues" evidence="1">
    <location>
        <begin position="396"/>
        <end position="412"/>
    </location>
</feature>
<accession>A0A284RMI9</accession>
<feature type="region of interest" description="Disordered" evidence="1">
    <location>
        <begin position="91"/>
        <end position="126"/>
    </location>
</feature>
<feature type="compositionally biased region" description="Basic and acidic residues" evidence="1">
    <location>
        <begin position="99"/>
        <end position="111"/>
    </location>
</feature>
<reference evidence="3" key="1">
    <citation type="journal article" date="2017" name="Nat. Ecol. Evol.">
        <title>Genome expansion and lineage-specific genetic innovations in the forest pathogenic fungi Armillaria.</title>
        <authorList>
            <person name="Sipos G."/>
            <person name="Prasanna A.N."/>
            <person name="Walter M.C."/>
            <person name="O'Connor E."/>
            <person name="Balint B."/>
            <person name="Krizsan K."/>
            <person name="Kiss B."/>
            <person name="Hess J."/>
            <person name="Varga T."/>
            <person name="Slot J."/>
            <person name="Riley R."/>
            <person name="Boka B."/>
            <person name="Rigling D."/>
            <person name="Barry K."/>
            <person name="Lee J."/>
            <person name="Mihaltcheva S."/>
            <person name="LaButti K."/>
            <person name="Lipzen A."/>
            <person name="Waldron R."/>
            <person name="Moloney N.M."/>
            <person name="Sperisen C."/>
            <person name="Kredics L."/>
            <person name="Vagvoelgyi C."/>
            <person name="Patrignani A."/>
            <person name="Fitzpatrick D."/>
            <person name="Nagy I."/>
            <person name="Doyle S."/>
            <person name="Anderson J.B."/>
            <person name="Grigoriev I.V."/>
            <person name="Gueldener U."/>
            <person name="Muensterkoetter M."/>
            <person name="Nagy L.G."/>
        </authorList>
    </citation>
    <scope>NUCLEOTIDE SEQUENCE [LARGE SCALE GENOMIC DNA]</scope>
    <source>
        <strain evidence="3">C18/9</strain>
    </source>
</reference>
<sequence length="621" mass="66527">MSTLLPPKIPFADVLPSSASVPEGSTRSRTSSLRGMSLKARRTFILPVASFLGRRGGGPKNAESTQSPAFNTRQNGPVACEKVSGEIDSPAIASLSEELPVRRTTGAERHKTNSPTPQLQTSKSKTLLRTISTTFRKVSPTIPSSPSPPVSQYNRDAALRERGLLPPLPLSIQELEQDRRIPSLELKDDTDDDQPSAAHRIKEEWETKNRTTEAEQRERLTHFKFGGSSSQSSSDLTQPQVLEVVIEMDSPAPSPTTATPLHSKSLKPPALHLHPSTSCVPSHDAPSGPEPDPVFVPLPPSPLLMSVPEAADVDPALIPIPPSPISKDLVLPAGHVADSAISSSIPADKVESQKQLCPPSPTFLNLVTPPSSPTMSTGHSTEEGSLAPPSRKRSHTVLSHESSDESSIATPSIDATSQVLTIVTTSSESHTSKRRSAGKVWANDFPSHDIPVIVESPKEESTSPFSNNGNPFDAPVGPESSSLRRGLTDPSPTEPRAKGQRRRSLNLFKKLDKASGSRSLTAIRRSVVGTLARKEKANLPPSPTIPSPLPSPPPVERRGLRAVRSLGFNRQLTVVTGAPLPPPKPRQPLSPTIHNPGSILLGTCEIEDEESRRVTELAFLG</sequence>
<organism evidence="2 3">
    <name type="scientific">Armillaria ostoyae</name>
    <name type="common">Armillaria root rot fungus</name>
    <dbReference type="NCBI Taxonomy" id="47428"/>
    <lineage>
        <taxon>Eukaryota</taxon>
        <taxon>Fungi</taxon>
        <taxon>Dikarya</taxon>
        <taxon>Basidiomycota</taxon>
        <taxon>Agaricomycotina</taxon>
        <taxon>Agaricomycetes</taxon>
        <taxon>Agaricomycetidae</taxon>
        <taxon>Agaricales</taxon>
        <taxon>Marasmiineae</taxon>
        <taxon>Physalacriaceae</taxon>
        <taxon>Armillaria</taxon>
    </lineage>
</organism>
<keyword evidence="3" id="KW-1185">Reference proteome</keyword>
<dbReference type="OrthoDB" id="3168445at2759"/>
<feature type="compositionally biased region" description="Basic and acidic residues" evidence="1">
    <location>
        <begin position="200"/>
        <end position="216"/>
    </location>
</feature>
<dbReference type="AlphaFoldDB" id="A0A284RMI9"/>
<feature type="compositionally biased region" description="Basic and acidic residues" evidence="1">
    <location>
        <begin position="176"/>
        <end position="187"/>
    </location>
</feature>
<feature type="compositionally biased region" description="Polar residues" evidence="1">
    <location>
        <begin position="113"/>
        <end position="126"/>
    </location>
</feature>
<feature type="region of interest" description="Disordered" evidence="1">
    <location>
        <begin position="250"/>
        <end position="292"/>
    </location>
</feature>
<dbReference type="OMA" id="EWESKNQ"/>
<name>A0A284RMI9_ARMOS</name>
<dbReference type="EMBL" id="FUEG01000011">
    <property type="protein sequence ID" value="SJL09935.1"/>
    <property type="molecule type" value="Genomic_DNA"/>
</dbReference>
<protein>
    <submittedName>
        <fullName evidence="2">Uncharacterized protein</fullName>
    </submittedName>
</protein>
<feature type="compositionally biased region" description="Polar residues" evidence="1">
    <location>
        <begin position="62"/>
        <end position="75"/>
    </location>
</feature>
<evidence type="ECO:0000313" key="2">
    <source>
        <dbReference type="EMBL" id="SJL09935.1"/>
    </source>
</evidence>
<proteinExistence type="predicted"/>
<feature type="region of interest" description="Disordered" evidence="1">
    <location>
        <begin position="346"/>
        <end position="412"/>
    </location>
</feature>
<dbReference type="STRING" id="47428.A0A284RMI9"/>
<feature type="region of interest" description="Disordered" evidence="1">
    <location>
        <begin position="457"/>
        <end position="507"/>
    </location>
</feature>
<evidence type="ECO:0000313" key="3">
    <source>
        <dbReference type="Proteomes" id="UP000219338"/>
    </source>
</evidence>
<feature type="compositionally biased region" description="Low complexity" evidence="1">
    <location>
        <begin position="24"/>
        <end position="34"/>
    </location>
</feature>